<evidence type="ECO:0000313" key="3">
    <source>
        <dbReference type="Proteomes" id="UP001418222"/>
    </source>
</evidence>
<dbReference type="InterPro" id="IPR056924">
    <property type="entry name" value="SH3_Tf2-1"/>
</dbReference>
<dbReference type="Pfam" id="PF24626">
    <property type="entry name" value="SH3_Tf2-1"/>
    <property type="match status" value="1"/>
</dbReference>
<dbReference type="PANTHER" id="PTHR46148">
    <property type="entry name" value="CHROMO DOMAIN-CONTAINING PROTEIN"/>
    <property type="match status" value="1"/>
</dbReference>
<name>A0AAP0GF22_9ASPA</name>
<evidence type="ECO:0000259" key="1">
    <source>
        <dbReference type="Pfam" id="PF24626"/>
    </source>
</evidence>
<dbReference type="PANTHER" id="PTHR46148:SF44">
    <property type="entry name" value="GAG-POL POLYPROTEIN"/>
    <property type="match status" value="1"/>
</dbReference>
<proteinExistence type="predicted"/>
<protein>
    <recommendedName>
        <fullName evidence="1">Tf2-1-like SH3-like domain-containing protein</fullName>
    </recommendedName>
</protein>
<evidence type="ECO:0000313" key="2">
    <source>
        <dbReference type="EMBL" id="KAK8956549.1"/>
    </source>
</evidence>
<accession>A0AAP0GF22</accession>
<keyword evidence="3" id="KW-1185">Reference proteome</keyword>
<sequence length="199" mass="23016">MHGVTRVRGQRKKLSPRYMGPYRIQERIGPLAYRLELPPELASLHDVFYISSLRRDLLRPEQQVTTTDGPIASDRLVHLEPVRIDDKGVRVLRHKKVPLVKVLWRNHGREEHTREPQDLMRQRYPELFSQPISARYEPTTSLRTSRGVENVCWSRGIGGESRIWEVAAGARSETANRCRNRRQGLEQVCFASSLPVLAF</sequence>
<dbReference type="EMBL" id="JBBWWQ010000001">
    <property type="protein sequence ID" value="KAK8956549.1"/>
    <property type="molecule type" value="Genomic_DNA"/>
</dbReference>
<reference evidence="2 3" key="1">
    <citation type="journal article" date="2022" name="Nat. Plants">
        <title>Genomes of leafy and leafless Platanthera orchids illuminate the evolution of mycoheterotrophy.</title>
        <authorList>
            <person name="Li M.H."/>
            <person name="Liu K.W."/>
            <person name="Li Z."/>
            <person name="Lu H.C."/>
            <person name="Ye Q.L."/>
            <person name="Zhang D."/>
            <person name="Wang J.Y."/>
            <person name="Li Y.F."/>
            <person name="Zhong Z.M."/>
            <person name="Liu X."/>
            <person name="Yu X."/>
            <person name="Liu D.K."/>
            <person name="Tu X.D."/>
            <person name="Liu B."/>
            <person name="Hao Y."/>
            <person name="Liao X.Y."/>
            <person name="Jiang Y.T."/>
            <person name="Sun W.H."/>
            <person name="Chen J."/>
            <person name="Chen Y.Q."/>
            <person name="Ai Y."/>
            <person name="Zhai J.W."/>
            <person name="Wu S.S."/>
            <person name="Zhou Z."/>
            <person name="Hsiao Y.Y."/>
            <person name="Wu W.L."/>
            <person name="Chen Y.Y."/>
            <person name="Lin Y.F."/>
            <person name="Hsu J.L."/>
            <person name="Li C.Y."/>
            <person name="Wang Z.W."/>
            <person name="Zhao X."/>
            <person name="Zhong W.Y."/>
            <person name="Ma X.K."/>
            <person name="Ma L."/>
            <person name="Huang J."/>
            <person name="Chen G.Z."/>
            <person name="Huang M.Z."/>
            <person name="Huang L."/>
            <person name="Peng D.H."/>
            <person name="Luo Y.B."/>
            <person name="Zou S.Q."/>
            <person name="Chen S.P."/>
            <person name="Lan S."/>
            <person name="Tsai W.C."/>
            <person name="Van de Peer Y."/>
            <person name="Liu Z.J."/>
        </authorList>
    </citation>
    <scope>NUCLEOTIDE SEQUENCE [LARGE SCALE GENOMIC DNA]</scope>
    <source>
        <strain evidence="2">Lor287</strain>
    </source>
</reference>
<gene>
    <name evidence="2" type="ORF">KSP39_PZI001110</name>
</gene>
<dbReference type="Proteomes" id="UP001418222">
    <property type="component" value="Unassembled WGS sequence"/>
</dbReference>
<comment type="caution">
    <text evidence="2">The sequence shown here is derived from an EMBL/GenBank/DDBJ whole genome shotgun (WGS) entry which is preliminary data.</text>
</comment>
<feature type="domain" description="Tf2-1-like SH3-like" evidence="1">
    <location>
        <begin position="5"/>
        <end position="55"/>
    </location>
</feature>
<dbReference type="AlphaFoldDB" id="A0AAP0GF22"/>
<organism evidence="2 3">
    <name type="scientific">Platanthera zijinensis</name>
    <dbReference type="NCBI Taxonomy" id="2320716"/>
    <lineage>
        <taxon>Eukaryota</taxon>
        <taxon>Viridiplantae</taxon>
        <taxon>Streptophyta</taxon>
        <taxon>Embryophyta</taxon>
        <taxon>Tracheophyta</taxon>
        <taxon>Spermatophyta</taxon>
        <taxon>Magnoliopsida</taxon>
        <taxon>Liliopsida</taxon>
        <taxon>Asparagales</taxon>
        <taxon>Orchidaceae</taxon>
        <taxon>Orchidoideae</taxon>
        <taxon>Orchideae</taxon>
        <taxon>Orchidinae</taxon>
        <taxon>Platanthera</taxon>
    </lineage>
</organism>